<evidence type="ECO:0000313" key="2">
    <source>
        <dbReference type="Proteomes" id="UP000727407"/>
    </source>
</evidence>
<dbReference type="Proteomes" id="UP000727407">
    <property type="component" value="Unassembled WGS sequence"/>
</dbReference>
<protein>
    <submittedName>
        <fullName evidence="1">DNA polymerase II large subunit</fullName>
    </submittedName>
</protein>
<gene>
    <name evidence="1" type="primary">polC</name>
    <name evidence="1" type="ORF">DAT39_016953</name>
</gene>
<keyword evidence="2" id="KW-1185">Reference proteome</keyword>
<organism evidence="1 2">
    <name type="scientific">Clarias magur</name>
    <name type="common">Asian catfish</name>
    <name type="synonym">Macropteronotus magur</name>
    <dbReference type="NCBI Taxonomy" id="1594786"/>
    <lineage>
        <taxon>Eukaryota</taxon>
        <taxon>Metazoa</taxon>
        <taxon>Chordata</taxon>
        <taxon>Craniata</taxon>
        <taxon>Vertebrata</taxon>
        <taxon>Euteleostomi</taxon>
        <taxon>Actinopterygii</taxon>
        <taxon>Neopterygii</taxon>
        <taxon>Teleostei</taxon>
        <taxon>Ostariophysi</taxon>
        <taxon>Siluriformes</taxon>
        <taxon>Clariidae</taxon>
        <taxon>Clarias</taxon>
    </lineage>
</organism>
<name>A0A8J4TM81_CLAMG</name>
<comment type="caution">
    <text evidence="1">The sequence shown here is derived from an EMBL/GenBank/DDBJ whole genome shotgun (WGS) entry which is preliminary data.</text>
</comment>
<evidence type="ECO:0000313" key="1">
    <source>
        <dbReference type="EMBL" id="KAF5893368.1"/>
    </source>
</evidence>
<reference evidence="1" key="1">
    <citation type="submission" date="2020-07" db="EMBL/GenBank/DDBJ databases">
        <title>Clarias magur genome sequencing, assembly and annotation.</title>
        <authorList>
            <person name="Kushwaha B."/>
            <person name="Kumar R."/>
            <person name="Das P."/>
            <person name="Joshi C.G."/>
            <person name="Kumar D."/>
            <person name="Nagpure N.S."/>
            <person name="Pandey M."/>
            <person name="Agarwal S."/>
            <person name="Srivastava S."/>
            <person name="Singh M."/>
            <person name="Sahoo L."/>
            <person name="Jayasankar P."/>
            <person name="Meher P.K."/>
            <person name="Koringa P.G."/>
            <person name="Iquebal M.A."/>
            <person name="Das S.P."/>
            <person name="Bit A."/>
            <person name="Patnaik S."/>
            <person name="Patel N."/>
            <person name="Shah T.M."/>
            <person name="Hinsu A."/>
            <person name="Jena J.K."/>
        </authorList>
    </citation>
    <scope>NUCLEOTIDE SEQUENCE</scope>
    <source>
        <strain evidence="1">CIFAMagur01</strain>
        <tissue evidence="1">Testis</tissue>
    </source>
</reference>
<dbReference type="AlphaFoldDB" id="A0A8J4TM81"/>
<dbReference type="EMBL" id="QNUK01000439">
    <property type="protein sequence ID" value="KAF5893368.1"/>
    <property type="molecule type" value="Genomic_DNA"/>
</dbReference>
<proteinExistence type="predicted"/>
<sequence length="77" mass="9158">MQPYNVVFSFALDILVADFFQADHVQNTTQHNTARIEGDPRLCLYTTEPRKRQNKADRFLTELRRTRRLRRAHTPQS</sequence>
<accession>A0A8J4TM81</accession>